<organism evidence="3 4">
    <name type="scientific">Algicella marina</name>
    <dbReference type="NCBI Taxonomy" id="2683284"/>
    <lineage>
        <taxon>Bacteria</taxon>
        <taxon>Pseudomonadati</taxon>
        <taxon>Pseudomonadota</taxon>
        <taxon>Alphaproteobacteria</taxon>
        <taxon>Rhodobacterales</taxon>
        <taxon>Paracoccaceae</taxon>
        <taxon>Algicella</taxon>
    </lineage>
</organism>
<evidence type="ECO:0000256" key="1">
    <source>
        <dbReference type="SAM" id="MobiDB-lite"/>
    </source>
</evidence>
<dbReference type="Gene3D" id="1.25.40.10">
    <property type="entry name" value="Tetratricopeptide repeat domain"/>
    <property type="match status" value="1"/>
</dbReference>
<dbReference type="EMBL" id="CP046620">
    <property type="protein sequence ID" value="QHQ36694.1"/>
    <property type="molecule type" value="Genomic_DNA"/>
</dbReference>
<keyword evidence="4" id="KW-1185">Reference proteome</keyword>
<keyword evidence="2" id="KW-0732">Signal</keyword>
<feature type="signal peptide" evidence="2">
    <location>
        <begin position="1"/>
        <end position="18"/>
    </location>
</feature>
<protein>
    <submittedName>
        <fullName evidence="3">Uncharacterized protein</fullName>
    </submittedName>
</protein>
<evidence type="ECO:0000256" key="2">
    <source>
        <dbReference type="SAM" id="SignalP"/>
    </source>
</evidence>
<dbReference type="InterPro" id="IPR011990">
    <property type="entry name" value="TPR-like_helical_dom_sf"/>
</dbReference>
<dbReference type="AlphaFoldDB" id="A0A6P1T1A7"/>
<proteinExistence type="predicted"/>
<evidence type="ECO:0000313" key="3">
    <source>
        <dbReference type="EMBL" id="QHQ36694.1"/>
    </source>
</evidence>
<dbReference type="Proteomes" id="UP000464495">
    <property type="component" value="Chromosome"/>
</dbReference>
<gene>
    <name evidence="3" type="ORF">GO499_16695</name>
</gene>
<sequence length="271" mass="28765">MRSLTVMVVVMLATVAHADIRTLAECRSAVSEDAAAVREEAARWITLGGGAEARLCEIAALEALGAQRVAATKLTELAQDRGTAISTEARAVMFADAGRMWLNQGQLVLARKTLEASAALAPEGAEHLAPLAELEMEEENWEAAEAALTRLLAVGPENNRYFLRAIARRQAGLLEGALEDLAEIPETEKVRLERALIWAAQGKAEAAQVLALSLASETDDHDIRAAARELLAARALVDAPAGLEAADRPVLRDESVDAAAPESGPSPMPRP</sequence>
<dbReference type="RefSeq" id="WP_161863239.1">
    <property type="nucleotide sequence ID" value="NZ_CP046620.1"/>
</dbReference>
<evidence type="ECO:0000313" key="4">
    <source>
        <dbReference type="Proteomes" id="UP000464495"/>
    </source>
</evidence>
<feature type="region of interest" description="Disordered" evidence="1">
    <location>
        <begin position="247"/>
        <end position="271"/>
    </location>
</feature>
<dbReference type="SUPFAM" id="SSF48452">
    <property type="entry name" value="TPR-like"/>
    <property type="match status" value="1"/>
</dbReference>
<accession>A0A6P1T1A7</accession>
<name>A0A6P1T1A7_9RHOB</name>
<dbReference type="KEGG" id="amaq:GO499_16695"/>
<feature type="chain" id="PRO_5026850369" evidence="2">
    <location>
        <begin position="19"/>
        <end position="271"/>
    </location>
</feature>
<reference evidence="3 4" key="1">
    <citation type="submission" date="2019-12" db="EMBL/GenBank/DDBJ databases">
        <title>Complete genome sequence of Algicella marina strain 9Alg 56(T) isolated from the red alga Tichocarpus crinitus.</title>
        <authorList>
            <person name="Kim S.-G."/>
            <person name="Nedashkovskaya O.I."/>
        </authorList>
    </citation>
    <scope>NUCLEOTIDE SEQUENCE [LARGE SCALE GENOMIC DNA]</scope>
    <source>
        <strain evidence="3 4">9Alg 56</strain>
    </source>
</reference>